<keyword evidence="2" id="KW-1185">Reference proteome</keyword>
<evidence type="ECO:0000313" key="1">
    <source>
        <dbReference type="EMBL" id="GAA5531617.1"/>
    </source>
</evidence>
<dbReference type="InterPro" id="IPR011990">
    <property type="entry name" value="TPR-like_helical_dom_sf"/>
</dbReference>
<organism evidence="1 2">
    <name type="scientific">Herpetosiphon gulosus</name>
    <dbReference type="NCBI Taxonomy" id="1973496"/>
    <lineage>
        <taxon>Bacteria</taxon>
        <taxon>Bacillati</taxon>
        <taxon>Chloroflexota</taxon>
        <taxon>Chloroflexia</taxon>
        <taxon>Herpetosiphonales</taxon>
        <taxon>Herpetosiphonaceae</taxon>
        <taxon>Herpetosiphon</taxon>
    </lineage>
</organism>
<proteinExistence type="predicted"/>
<comment type="caution">
    <text evidence="1">The sequence shown here is derived from an EMBL/GenBank/DDBJ whole genome shotgun (WGS) entry which is preliminary data.</text>
</comment>
<reference evidence="1 2" key="1">
    <citation type="submission" date="2024-02" db="EMBL/GenBank/DDBJ databases">
        <title>Herpetosiphon gulosus NBRC 112829.</title>
        <authorList>
            <person name="Ichikawa N."/>
            <person name="Katano-Makiyama Y."/>
            <person name="Hidaka K."/>
        </authorList>
    </citation>
    <scope>NUCLEOTIDE SEQUENCE [LARGE SCALE GENOMIC DNA]</scope>
    <source>
        <strain evidence="1 2">NBRC 112829</strain>
    </source>
</reference>
<dbReference type="Proteomes" id="UP001428290">
    <property type="component" value="Unassembled WGS sequence"/>
</dbReference>
<evidence type="ECO:0000313" key="2">
    <source>
        <dbReference type="Proteomes" id="UP001428290"/>
    </source>
</evidence>
<accession>A0ABP9X894</accession>
<dbReference type="Gene3D" id="1.25.40.10">
    <property type="entry name" value="Tetratricopeptide repeat domain"/>
    <property type="match status" value="2"/>
</dbReference>
<sequence>MNSLNDALTIAQLIDNPTKRSETLSTIAQAAVSMNSLNDALTIAQLIDNPTKRSETLSTIAQAAASKDDFETSTIVAQLIDNNWIRDEVFDFVSQIAVSKGNFNSGVTIAEAIGDHKKRAEVLNIIAQTILSKDNHSYAAIILQKAIQNAQSIEQIVSRDNTLVKIIPIVIYIDKNLALKLAQSIISDDLRIKTLIVVLEEYQEYDSHILNIFQLEWNRCLTYDTVWVKLPLIIPLLKTHKWLGTMILEEEGWVNAQLKRLG</sequence>
<evidence type="ECO:0008006" key="3">
    <source>
        <dbReference type="Google" id="ProtNLM"/>
    </source>
</evidence>
<gene>
    <name evidence="1" type="ORF">Hgul01_05442</name>
</gene>
<protein>
    <recommendedName>
        <fullName evidence="3">HEAT repeat domain-containing protein</fullName>
    </recommendedName>
</protein>
<dbReference type="EMBL" id="BAABRU010000084">
    <property type="protein sequence ID" value="GAA5531617.1"/>
    <property type="molecule type" value="Genomic_DNA"/>
</dbReference>
<name>A0ABP9X894_9CHLR</name>